<dbReference type="AlphaFoldDB" id="A0A438FXH6"/>
<sequence>MEASREEHGYKAGTVKEACWGPTLRTLASKLMGGRPSLLHGAWAKMINLLIHSQHGGKASQGGASHGRHPRRCGLDRAKHGEGLRESKGKASRVEVPKPQGFSGKRDAKELDNFLWHMERYFEAIALTDEEAKVRTTTLYLTDTTTLWWHQRKNMRRLKHIGSIRNYVNEFSSLMLEIPNMTKEELLFNFMDNLEGGDSSQVESLEDSHATGGGDEVSRDHNAPIMGSAKMPNIREGRGKMKRKEFTPKSKCFLCDSPHWARDCPKRKALNVMIEEGE</sequence>
<evidence type="ECO:0008006" key="4">
    <source>
        <dbReference type="Google" id="ProtNLM"/>
    </source>
</evidence>
<dbReference type="Proteomes" id="UP000288805">
    <property type="component" value="Unassembled WGS sequence"/>
</dbReference>
<reference evidence="2 3" key="1">
    <citation type="journal article" date="2018" name="PLoS Genet.">
        <title>Population sequencing reveals clonal diversity and ancestral inbreeding in the grapevine cultivar Chardonnay.</title>
        <authorList>
            <person name="Roach M.J."/>
            <person name="Johnson D.L."/>
            <person name="Bohlmann J."/>
            <person name="van Vuuren H.J."/>
            <person name="Jones S.J."/>
            <person name="Pretorius I.S."/>
            <person name="Schmidt S.A."/>
            <person name="Borneman A.R."/>
        </authorList>
    </citation>
    <scope>NUCLEOTIDE SEQUENCE [LARGE SCALE GENOMIC DNA]</scope>
    <source>
        <strain evidence="3">cv. Chardonnay</strain>
        <tissue evidence="2">Leaf</tissue>
    </source>
</reference>
<feature type="region of interest" description="Disordered" evidence="1">
    <location>
        <begin position="55"/>
        <end position="103"/>
    </location>
</feature>
<accession>A0A438FXH6</accession>
<gene>
    <name evidence="2" type="ORF">CK203_065620</name>
</gene>
<feature type="region of interest" description="Disordered" evidence="1">
    <location>
        <begin position="198"/>
        <end position="232"/>
    </location>
</feature>
<comment type="caution">
    <text evidence="2">The sequence shown here is derived from an EMBL/GenBank/DDBJ whole genome shotgun (WGS) entry which is preliminary data.</text>
</comment>
<organism evidence="2 3">
    <name type="scientific">Vitis vinifera</name>
    <name type="common">Grape</name>
    <dbReference type="NCBI Taxonomy" id="29760"/>
    <lineage>
        <taxon>Eukaryota</taxon>
        <taxon>Viridiplantae</taxon>
        <taxon>Streptophyta</taxon>
        <taxon>Embryophyta</taxon>
        <taxon>Tracheophyta</taxon>
        <taxon>Spermatophyta</taxon>
        <taxon>Magnoliopsida</taxon>
        <taxon>eudicotyledons</taxon>
        <taxon>Gunneridae</taxon>
        <taxon>Pentapetalae</taxon>
        <taxon>rosids</taxon>
        <taxon>Vitales</taxon>
        <taxon>Vitaceae</taxon>
        <taxon>Viteae</taxon>
        <taxon>Vitis</taxon>
    </lineage>
</organism>
<dbReference type="EMBL" id="QGNW01000713">
    <property type="protein sequence ID" value="RVW64672.1"/>
    <property type="molecule type" value="Genomic_DNA"/>
</dbReference>
<evidence type="ECO:0000313" key="2">
    <source>
        <dbReference type="EMBL" id="RVW64672.1"/>
    </source>
</evidence>
<feature type="compositionally biased region" description="Basic and acidic residues" evidence="1">
    <location>
        <begin position="73"/>
        <end position="96"/>
    </location>
</feature>
<evidence type="ECO:0000256" key="1">
    <source>
        <dbReference type="SAM" id="MobiDB-lite"/>
    </source>
</evidence>
<evidence type="ECO:0000313" key="3">
    <source>
        <dbReference type="Proteomes" id="UP000288805"/>
    </source>
</evidence>
<protein>
    <recommendedName>
        <fullName evidence="4">Retrotransposon gag domain-containing protein</fullName>
    </recommendedName>
</protein>
<proteinExistence type="predicted"/>
<name>A0A438FXH6_VITVI</name>